<protein>
    <submittedName>
        <fullName evidence="1">Uncharacterized protein</fullName>
    </submittedName>
</protein>
<gene>
    <name evidence="1" type="ORF">FRX31_002583</name>
</gene>
<evidence type="ECO:0000313" key="2">
    <source>
        <dbReference type="Proteomes" id="UP000554482"/>
    </source>
</evidence>
<name>A0A7J6XH02_THATH</name>
<dbReference type="AlphaFoldDB" id="A0A7J6XH02"/>
<accession>A0A7J6XH02</accession>
<sequence length="103" mass="12127">MLNMKENSLMFKEVRMDLKNEEKFILDGQHMNDGWFSITVLESIMSSNQVLRKDHNLFSNTRQSNHAALITTKRVLSWIFGHAKGQISSYWAHGWRLSWESLQ</sequence>
<comment type="caution">
    <text evidence="1">The sequence shown here is derived from an EMBL/GenBank/DDBJ whole genome shotgun (WGS) entry which is preliminary data.</text>
</comment>
<evidence type="ECO:0000313" key="1">
    <source>
        <dbReference type="EMBL" id="KAF5207830.1"/>
    </source>
</evidence>
<keyword evidence="2" id="KW-1185">Reference proteome</keyword>
<dbReference type="EMBL" id="JABWDY010000891">
    <property type="protein sequence ID" value="KAF5207830.1"/>
    <property type="molecule type" value="Genomic_DNA"/>
</dbReference>
<dbReference type="Proteomes" id="UP000554482">
    <property type="component" value="Unassembled WGS sequence"/>
</dbReference>
<proteinExistence type="predicted"/>
<reference evidence="1 2" key="1">
    <citation type="submission" date="2020-06" db="EMBL/GenBank/DDBJ databases">
        <title>Transcriptomic and genomic resources for Thalictrum thalictroides and T. hernandezii: Facilitating candidate gene discovery in an emerging model plant lineage.</title>
        <authorList>
            <person name="Arias T."/>
            <person name="Riano-Pachon D.M."/>
            <person name="Di Stilio V.S."/>
        </authorList>
    </citation>
    <scope>NUCLEOTIDE SEQUENCE [LARGE SCALE GENOMIC DNA]</scope>
    <source>
        <strain evidence="2">cv. WT478/WT964</strain>
        <tissue evidence="1">Leaves</tissue>
    </source>
</reference>
<organism evidence="1 2">
    <name type="scientific">Thalictrum thalictroides</name>
    <name type="common">Rue-anemone</name>
    <name type="synonym">Anemone thalictroides</name>
    <dbReference type="NCBI Taxonomy" id="46969"/>
    <lineage>
        <taxon>Eukaryota</taxon>
        <taxon>Viridiplantae</taxon>
        <taxon>Streptophyta</taxon>
        <taxon>Embryophyta</taxon>
        <taxon>Tracheophyta</taxon>
        <taxon>Spermatophyta</taxon>
        <taxon>Magnoliopsida</taxon>
        <taxon>Ranunculales</taxon>
        <taxon>Ranunculaceae</taxon>
        <taxon>Thalictroideae</taxon>
        <taxon>Thalictrum</taxon>
    </lineage>
</organism>